<dbReference type="GO" id="GO:0005737">
    <property type="term" value="C:cytoplasm"/>
    <property type="evidence" value="ECO:0007669"/>
    <property type="project" value="TreeGrafter"/>
</dbReference>
<evidence type="ECO:0000256" key="2">
    <source>
        <dbReference type="ARBA" id="ARBA00022837"/>
    </source>
</evidence>
<keyword evidence="7" id="KW-1185">Reference proteome</keyword>
<dbReference type="Gene3D" id="1.10.238.10">
    <property type="entry name" value="EF-hand"/>
    <property type="match status" value="1"/>
</dbReference>
<dbReference type="InterPro" id="IPR011524">
    <property type="entry name" value="SARAH_dom"/>
</dbReference>
<dbReference type="GO" id="GO:0007165">
    <property type="term" value="P:signal transduction"/>
    <property type="evidence" value="ECO:0007669"/>
    <property type="project" value="InterPro"/>
</dbReference>
<dbReference type="SUPFAM" id="SSF47473">
    <property type="entry name" value="EF-hand"/>
    <property type="match status" value="1"/>
</dbReference>
<dbReference type="PANTHER" id="PTHR22738">
    <property type="entry name" value="RASSF"/>
    <property type="match status" value="1"/>
</dbReference>
<comment type="caution">
    <text evidence="6">The sequence shown here is derived from an EMBL/GenBank/DDBJ whole genome shotgun (WGS) entry which is preliminary data.</text>
</comment>
<dbReference type="Gene3D" id="3.10.20.90">
    <property type="entry name" value="Phosphatidylinositol 3-kinase Catalytic Subunit, Chain A, domain 1"/>
    <property type="match status" value="1"/>
</dbReference>
<dbReference type="STRING" id="84645.A0A498MH51"/>
<dbReference type="Pfam" id="PF16517">
    <property type="entry name" value="Nore1-SARAH"/>
    <property type="match status" value="1"/>
</dbReference>
<evidence type="ECO:0000256" key="1">
    <source>
        <dbReference type="ARBA" id="ARBA00022723"/>
    </source>
</evidence>
<dbReference type="CDD" id="cd00051">
    <property type="entry name" value="EFh"/>
    <property type="match status" value="1"/>
</dbReference>
<dbReference type="SMART" id="SM00314">
    <property type="entry name" value="RA"/>
    <property type="match status" value="1"/>
</dbReference>
<dbReference type="AlphaFoldDB" id="A0A498MH51"/>
<dbReference type="PROSITE" id="PS50200">
    <property type="entry name" value="RA"/>
    <property type="match status" value="1"/>
</dbReference>
<evidence type="ECO:0000259" key="5">
    <source>
        <dbReference type="PROSITE" id="PS50951"/>
    </source>
</evidence>
<dbReference type="PROSITE" id="PS50951">
    <property type="entry name" value="SARAH"/>
    <property type="match status" value="1"/>
</dbReference>
<evidence type="ECO:0000313" key="7">
    <source>
        <dbReference type="Proteomes" id="UP000290572"/>
    </source>
</evidence>
<evidence type="ECO:0000313" key="6">
    <source>
        <dbReference type="EMBL" id="RXN19470.1"/>
    </source>
</evidence>
<dbReference type="GO" id="GO:1901222">
    <property type="term" value="P:regulation of non-canonical NF-kappaB signal transduction"/>
    <property type="evidence" value="ECO:0007669"/>
    <property type="project" value="TreeGrafter"/>
</dbReference>
<dbReference type="InterPro" id="IPR011992">
    <property type="entry name" value="EF-hand-dom_pair"/>
</dbReference>
<dbReference type="Gene3D" id="1.20.5.110">
    <property type="match status" value="1"/>
</dbReference>
<sequence>MAIQGMELFAVAVVILLFIMVLKQFGIMEPLSLDDSTDSDLELAMVRHQPEGLEQLQAQTKFTRKELQSLYRGFKNDFVIGLSVLLRGSVTEKLRWAFNLYDINKDGYITKEEMLAIMKSIYDMMGRYTFPSVKDDAAFEHVEKFFQKMDRNRDGVVTIDEFIETCQKAFLVFFHSLDMDCEDSDKVQIGENKFVNKSVLLSHLNTYNLYYKGEALQLRHREEEGELIIEGLLNVFWGVRRPIRLQMQDEKEADRPRPSLTSLSAETDINTLNEVTTAEDQSKDLSEEKDDEVVSVKQTAVFTPAFGSVTNVRVNSCMNTAQVMRVLLNKFKIENSPDEFSLYTVHTSGERRQLKPNDHPLVLRVLQGPCEQVSKMFLMEADQVEEVTSDVAQYIKFELPVLQSFIAKLQEEEEREMQKLMKRYADMRRIIKKYMRSIADSTTR</sequence>
<dbReference type="GO" id="GO:0005509">
    <property type="term" value="F:calcium ion binding"/>
    <property type="evidence" value="ECO:0007669"/>
    <property type="project" value="InterPro"/>
</dbReference>
<dbReference type="GO" id="GO:0046330">
    <property type="term" value="P:positive regulation of JNK cascade"/>
    <property type="evidence" value="ECO:0007669"/>
    <property type="project" value="TreeGrafter"/>
</dbReference>
<keyword evidence="2" id="KW-0106">Calcium</keyword>
<dbReference type="PANTHER" id="PTHR22738:SF14">
    <property type="entry name" value="RAS ASSOCIATION DOMAIN-CONTAINING PROTEIN 2"/>
    <property type="match status" value="1"/>
</dbReference>
<reference evidence="6 7" key="1">
    <citation type="submission" date="2018-03" db="EMBL/GenBank/DDBJ databases">
        <title>Draft genome sequence of Rohu Carp (Labeo rohita).</title>
        <authorList>
            <person name="Das P."/>
            <person name="Kushwaha B."/>
            <person name="Joshi C.G."/>
            <person name="Kumar D."/>
            <person name="Nagpure N.S."/>
            <person name="Sahoo L."/>
            <person name="Das S.P."/>
            <person name="Bit A."/>
            <person name="Patnaik S."/>
            <person name="Meher P.K."/>
            <person name="Jayasankar P."/>
            <person name="Koringa P.G."/>
            <person name="Patel N.V."/>
            <person name="Hinsu A.T."/>
            <person name="Kumar R."/>
            <person name="Pandey M."/>
            <person name="Agarwal S."/>
            <person name="Srivastava S."/>
            <person name="Singh M."/>
            <person name="Iquebal M.A."/>
            <person name="Jaiswal S."/>
            <person name="Angadi U.B."/>
            <person name="Kumar N."/>
            <person name="Raza M."/>
            <person name="Shah T.M."/>
            <person name="Rai A."/>
            <person name="Jena J.K."/>
        </authorList>
    </citation>
    <scope>NUCLEOTIDE SEQUENCE [LARGE SCALE GENOMIC DNA]</scope>
    <source>
        <strain evidence="6">DASCIFA01</strain>
        <tissue evidence="6">Testis</tissue>
    </source>
</reference>
<dbReference type="EMBL" id="QBIY01012665">
    <property type="protein sequence ID" value="RXN19470.1"/>
    <property type="molecule type" value="Genomic_DNA"/>
</dbReference>
<keyword evidence="1" id="KW-0479">Metal-binding</keyword>
<feature type="domain" description="Ras-associating" evidence="3">
    <location>
        <begin position="301"/>
        <end position="383"/>
    </location>
</feature>
<feature type="domain" description="EF-hand" evidence="4">
    <location>
        <begin position="137"/>
        <end position="172"/>
    </location>
</feature>
<dbReference type="Proteomes" id="UP000290572">
    <property type="component" value="Unassembled WGS sequence"/>
</dbReference>
<organism evidence="6 7">
    <name type="scientific">Labeo rohita</name>
    <name type="common">Indian major carp</name>
    <name type="synonym">Cyprinus rohita</name>
    <dbReference type="NCBI Taxonomy" id="84645"/>
    <lineage>
        <taxon>Eukaryota</taxon>
        <taxon>Metazoa</taxon>
        <taxon>Chordata</taxon>
        <taxon>Craniata</taxon>
        <taxon>Vertebrata</taxon>
        <taxon>Euteleostomi</taxon>
        <taxon>Actinopterygii</taxon>
        <taxon>Neopterygii</taxon>
        <taxon>Teleostei</taxon>
        <taxon>Ostariophysi</taxon>
        <taxon>Cypriniformes</taxon>
        <taxon>Cyprinidae</taxon>
        <taxon>Labeoninae</taxon>
        <taxon>Labeonini</taxon>
        <taxon>Labeo</taxon>
    </lineage>
</organism>
<dbReference type="InterPro" id="IPR033614">
    <property type="entry name" value="RASSF1-6"/>
</dbReference>
<gene>
    <name evidence="6" type="ORF">ROHU_025672</name>
</gene>
<dbReference type="PROSITE" id="PS50222">
    <property type="entry name" value="EF_HAND_2"/>
    <property type="match status" value="2"/>
</dbReference>
<accession>A0A498MH51</accession>
<dbReference type="InterPro" id="IPR000159">
    <property type="entry name" value="RA_dom"/>
</dbReference>
<feature type="domain" description="EF-hand" evidence="4">
    <location>
        <begin position="89"/>
        <end position="124"/>
    </location>
</feature>
<dbReference type="InterPro" id="IPR002048">
    <property type="entry name" value="EF_hand_dom"/>
</dbReference>
<dbReference type="GO" id="GO:0005634">
    <property type="term" value="C:nucleus"/>
    <property type="evidence" value="ECO:0007669"/>
    <property type="project" value="TreeGrafter"/>
</dbReference>
<protein>
    <submittedName>
        <fullName evidence="6">Ras association domain-containing 2-like protein</fullName>
    </submittedName>
</protein>
<proteinExistence type="predicted"/>
<dbReference type="Pfam" id="PF13499">
    <property type="entry name" value="EF-hand_7"/>
    <property type="match status" value="1"/>
</dbReference>
<dbReference type="SMART" id="SM00054">
    <property type="entry name" value="EFh"/>
    <property type="match status" value="2"/>
</dbReference>
<name>A0A498MH51_LABRO</name>
<dbReference type="Pfam" id="PF00788">
    <property type="entry name" value="RA"/>
    <property type="match status" value="1"/>
</dbReference>
<evidence type="ECO:0000259" key="4">
    <source>
        <dbReference type="PROSITE" id="PS50222"/>
    </source>
</evidence>
<dbReference type="InterPro" id="IPR029071">
    <property type="entry name" value="Ubiquitin-like_domsf"/>
</dbReference>
<feature type="domain" description="SARAH" evidence="5">
    <location>
        <begin position="391"/>
        <end position="438"/>
    </location>
</feature>
<dbReference type="PROSITE" id="PS00018">
    <property type="entry name" value="EF_HAND_1"/>
    <property type="match status" value="2"/>
</dbReference>
<evidence type="ECO:0000259" key="3">
    <source>
        <dbReference type="PROSITE" id="PS50200"/>
    </source>
</evidence>
<dbReference type="CDD" id="cd21886">
    <property type="entry name" value="SARAH_RASSF2-like"/>
    <property type="match status" value="1"/>
</dbReference>
<dbReference type="InterPro" id="IPR018247">
    <property type="entry name" value="EF_Hand_1_Ca_BS"/>
</dbReference>
<dbReference type="SUPFAM" id="SSF54236">
    <property type="entry name" value="Ubiquitin-like"/>
    <property type="match status" value="1"/>
</dbReference>